<proteinExistence type="predicted"/>
<evidence type="ECO:0000313" key="1">
    <source>
        <dbReference type="EMBL" id="SFT71105.1"/>
    </source>
</evidence>
<name>A0A1I7A838_9BURK</name>
<accession>A0A1I7A838</accession>
<dbReference type="AlphaFoldDB" id="A0A1I7A838"/>
<dbReference type="RefSeq" id="WP_093633392.1">
    <property type="nucleotide sequence ID" value="NZ_FPBH01000003.1"/>
</dbReference>
<reference evidence="1 2" key="1">
    <citation type="submission" date="2016-10" db="EMBL/GenBank/DDBJ databases">
        <authorList>
            <person name="de Groot N.N."/>
        </authorList>
    </citation>
    <scope>NUCLEOTIDE SEQUENCE [LARGE SCALE GENOMIC DNA]</scope>
    <source>
        <strain evidence="1 2">LMG 27731</strain>
    </source>
</reference>
<sequence length="375" mass="41473">MPLTAYSTSQRAELDVEQTLKRLAAEFGQPYTSVDAIPEAWRAYLRTDLQCPSCFVNGAEIVRSATKTGKASRQSFFRFTTPGHRPHCDFGSPETANTVPENLVLLTESKSNLTRAVRELVCTGIEQGVFSQVSIRDMREWFFNKKVASLFAVTLDSRLFTWISALQENMFRSSGALPGGVALTPEIAALPQFDWRAEAARRVMERYPQHEANMQAIMDRRIAMFGDSGKRAQSLSQRFNGRSVFDPAVLVNEYGKTRSLAEFIGHNYAPLKAAKGGAGTASVLALSALLLFVRGWDVSLAISDFVKIAAAVGGANKNLGNVMGLNPFHDYEAWEILKRMQDLKIAVPDNIDIQAERAAIEAELRQQFSARPMAV</sequence>
<organism evidence="1 2">
    <name type="scientific">Paraburkholderia aspalathi</name>
    <dbReference type="NCBI Taxonomy" id="1324617"/>
    <lineage>
        <taxon>Bacteria</taxon>
        <taxon>Pseudomonadati</taxon>
        <taxon>Pseudomonadota</taxon>
        <taxon>Betaproteobacteria</taxon>
        <taxon>Burkholderiales</taxon>
        <taxon>Burkholderiaceae</taxon>
        <taxon>Paraburkholderia</taxon>
    </lineage>
</organism>
<gene>
    <name evidence="1" type="ORF">SAMN05192563_1003160</name>
</gene>
<dbReference type="Proteomes" id="UP000198844">
    <property type="component" value="Unassembled WGS sequence"/>
</dbReference>
<dbReference type="OrthoDB" id="9017863at2"/>
<dbReference type="EMBL" id="FPBH01000003">
    <property type="protein sequence ID" value="SFT71105.1"/>
    <property type="molecule type" value="Genomic_DNA"/>
</dbReference>
<evidence type="ECO:0000313" key="2">
    <source>
        <dbReference type="Proteomes" id="UP000198844"/>
    </source>
</evidence>
<protein>
    <submittedName>
        <fullName evidence="1">Uncharacterized protein</fullName>
    </submittedName>
</protein>